<evidence type="ECO:0000256" key="1">
    <source>
        <dbReference type="ARBA" id="ARBA00004370"/>
    </source>
</evidence>
<protein>
    <submittedName>
        <fullName evidence="7">G-protein coupled receptors family 1 profile domain-containing protein</fullName>
    </submittedName>
</protein>
<dbReference type="InterPro" id="IPR017452">
    <property type="entry name" value="GPCR_Rhodpsn_7TM"/>
</dbReference>
<proteinExistence type="predicted"/>
<dbReference type="PIR" id="T03883">
    <property type="entry name" value="T03883"/>
</dbReference>
<gene>
    <name evidence="7 9" type="primary">srx-6</name>
    <name evidence="7" type="ORF">CELE_F07G11.8</name>
    <name evidence="9" type="ORF">F07G11.8</name>
</gene>
<evidence type="ECO:0000313" key="7">
    <source>
        <dbReference type="EMBL" id="CCD64334.2"/>
    </source>
</evidence>
<keyword evidence="8" id="KW-1185">Reference proteome</keyword>
<reference evidence="7 8" key="1">
    <citation type="journal article" date="1998" name="Science">
        <title>Genome sequence of the nematode C. elegans: a platform for investigating biology.</title>
        <authorList>
            <consortium name="The C. elegans sequencing consortium"/>
            <person name="Sulson J.E."/>
            <person name="Waterston R."/>
        </authorList>
    </citation>
    <scope>NUCLEOTIDE SEQUENCE [LARGE SCALE GENOMIC DNA]</scope>
    <source>
        <strain evidence="7 8">Bristol N2</strain>
    </source>
</reference>
<dbReference type="GO" id="GO:0004930">
    <property type="term" value="F:G protein-coupled receptor activity"/>
    <property type="evidence" value="ECO:0007669"/>
    <property type="project" value="InterPro"/>
</dbReference>
<dbReference type="SMR" id="O16236"/>
<feature type="domain" description="G-protein coupled receptors family 1 profile" evidence="6">
    <location>
        <begin position="21"/>
        <end position="272"/>
    </location>
</feature>
<dbReference type="STRING" id="6239.F07G11.8.1"/>
<keyword evidence="7" id="KW-0675">Receptor</keyword>
<dbReference type="EMBL" id="BX284605">
    <property type="protein sequence ID" value="CCD64334.2"/>
    <property type="molecule type" value="Genomic_DNA"/>
</dbReference>
<dbReference type="HOGENOM" id="CLU_059457_0_0_1"/>
<dbReference type="KEGG" id="cel:CELE_F07G11.8"/>
<dbReference type="PROSITE" id="PS50262">
    <property type="entry name" value="G_PROTEIN_RECEP_F1_2"/>
    <property type="match status" value="1"/>
</dbReference>
<evidence type="ECO:0000313" key="9">
    <source>
        <dbReference type="WormBase" id="F07G11.8"/>
    </source>
</evidence>
<evidence type="ECO:0000256" key="2">
    <source>
        <dbReference type="ARBA" id="ARBA00022692"/>
    </source>
</evidence>
<accession>O16236</accession>
<dbReference type="SUPFAM" id="SSF81321">
    <property type="entry name" value="Family A G protein-coupled receptor-like"/>
    <property type="match status" value="1"/>
</dbReference>
<feature type="transmembrane region" description="Helical" evidence="5">
    <location>
        <begin position="221"/>
        <end position="246"/>
    </location>
</feature>
<dbReference type="PANTHER" id="PTHR22718:SF10">
    <property type="entry name" value="7TM GPCR SERPENTINE RECEPTOR CLASS X (SRX) DOMAIN-CONTAINING PROTEIN-RELATED"/>
    <property type="match status" value="1"/>
</dbReference>
<comment type="subcellular location">
    <subcellularLocation>
        <location evidence="1">Membrane</location>
    </subcellularLocation>
</comment>
<keyword evidence="3 5" id="KW-1133">Transmembrane helix</keyword>
<dbReference type="InterPro" id="IPR019430">
    <property type="entry name" value="7TM_GPCR_serpentine_rcpt_Srx"/>
</dbReference>
<dbReference type="CTD" id="184161"/>
<feature type="transmembrane region" description="Helical" evidence="5">
    <location>
        <begin position="41"/>
        <end position="74"/>
    </location>
</feature>
<dbReference type="FunCoup" id="O16236">
    <property type="interactions" value="8"/>
</dbReference>
<organism evidence="7 8">
    <name type="scientific">Caenorhabditis elegans</name>
    <dbReference type="NCBI Taxonomy" id="6239"/>
    <lineage>
        <taxon>Eukaryota</taxon>
        <taxon>Metazoa</taxon>
        <taxon>Ecdysozoa</taxon>
        <taxon>Nematoda</taxon>
        <taxon>Chromadorea</taxon>
        <taxon>Rhabditida</taxon>
        <taxon>Rhabditina</taxon>
        <taxon>Rhabditomorpha</taxon>
        <taxon>Rhabditoidea</taxon>
        <taxon>Rhabditidae</taxon>
        <taxon>Peloderinae</taxon>
        <taxon>Caenorhabditis</taxon>
    </lineage>
</organism>
<feature type="transmembrane region" description="Helical" evidence="5">
    <location>
        <begin position="176"/>
        <end position="200"/>
    </location>
</feature>
<feature type="transmembrane region" description="Helical" evidence="5">
    <location>
        <begin position="6"/>
        <end position="29"/>
    </location>
</feature>
<dbReference type="Pfam" id="PF10328">
    <property type="entry name" value="7TM_GPCR_Srx"/>
    <property type="match status" value="1"/>
</dbReference>
<evidence type="ECO:0000256" key="3">
    <source>
        <dbReference type="ARBA" id="ARBA00022989"/>
    </source>
</evidence>
<dbReference type="PROSITE" id="PS00237">
    <property type="entry name" value="G_PROTEIN_RECEP_F1_1"/>
    <property type="match status" value="1"/>
</dbReference>
<feature type="transmembrane region" description="Helical" evidence="5">
    <location>
        <begin position="126"/>
        <end position="156"/>
    </location>
</feature>
<evidence type="ECO:0000256" key="5">
    <source>
        <dbReference type="SAM" id="Phobius"/>
    </source>
</evidence>
<dbReference type="InParanoid" id="O16236"/>
<dbReference type="AGR" id="WB:WBGene00005897"/>
<dbReference type="Proteomes" id="UP000001940">
    <property type="component" value="Chromosome V"/>
</dbReference>
<dbReference type="WormBase" id="F07G11.8">
    <property type="protein sequence ID" value="CE51541"/>
    <property type="gene ID" value="WBGene00005897"/>
    <property type="gene designation" value="srx-6"/>
</dbReference>
<sequence>MLLNWHIGLACFCLSFVSICLNLLIFIPVFRFAFFGKKSSIYLIAFFNIISDLLQLFVACFHSSLSIIFGRYVLTGARINNLSVFFGWIHMNGWFMESLVQPVMALNRFVVITLNKNNIFTFQRTIFIFIILITLTSFSAACIQYFLPCCVLIVDIDIMSYMFLSIEGVHSYSNDILLVYDVFCTSISTFCYVSVFIYIRNANRNVEDSVQSNKRKQEARYLFQFVFISIFYVAVWILFQILPYIVPADQPIWFSSVPFLVTLNCSSNSVIYLMYNTELQKSLKSCFCRKNGQSVESIVHPTRTLSTQ</sequence>
<dbReference type="Gene3D" id="1.20.1070.10">
    <property type="entry name" value="Rhodopsin 7-helix transmembrane proteins"/>
    <property type="match status" value="1"/>
</dbReference>
<dbReference type="eggNOG" id="ENOG502TGJV">
    <property type="taxonomic scope" value="Eukaryota"/>
</dbReference>
<dbReference type="GO" id="GO:0016020">
    <property type="term" value="C:membrane"/>
    <property type="evidence" value="ECO:0007669"/>
    <property type="project" value="UniProtKB-SubCell"/>
</dbReference>
<dbReference type="RefSeq" id="NP_001309479.1">
    <property type="nucleotide sequence ID" value="NM_001322566.1"/>
</dbReference>
<evidence type="ECO:0000259" key="6">
    <source>
        <dbReference type="PROSITE" id="PS50262"/>
    </source>
</evidence>
<dbReference type="PANTHER" id="PTHR22718">
    <property type="entry name" value="SERPENTINE RECEPTOR, CLASS X"/>
    <property type="match status" value="1"/>
</dbReference>
<dbReference type="OrthoDB" id="5846501at2759"/>
<keyword evidence="2 5" id="KW-0812">Transmembrane</keyword>
<name>O16236_CAEEL</name>
<dbReference type="AlphaFoldDB" id="O16236"/>
<dbReference type="UCSC" id="F07G11.8">
    <property type="organism name" value="c. elegans"/>
</dbReference>
<evidence type="ECO:0000256" key="4">
    <source>
        <dbReference type="ARBA" id="ARBA00023136"/>
    </source>
</evidence>
<keyword evidence="4 5" id="KW-0472">Membrane</keyword>
<dbReference type="PaxDb" id="6239-F07G11.8"/>
<dbReference type="GeneID" id="184161"/>
<feature type="transmembrane region" description="Helical" evidence="5">
    <location>
        <begin position="252"/>
        <end position="275"/>
    </location>
</feature>
<dbReference type="InterPro" id="IPR000276">
    <property type="entry name" value="GPCR_Rhodpsn"/>
</dbReference>
<evidence type="ECO:0000313" key="8">
    <source>
        <dbReference type="Proteomes" id="UP000001940"/>
    </source>
</evidence>